<proteinExistence type="predicted"/>
<accession>A0AAV3ZE50</accession>
<organism evidence="1 2">
    <name type="scientific">Plakobranchus ocellatus</name>
    <dbReference type="NCBI Taxonomy" id="259542"/>
    <lineage>
        <taxon>Eukaryota</taxon>
        <taxon>Metazoa</taxon>
        <taxon>Spiralia</taxon>
        <taxon>Lophotrochozoa</taxon>
        <taxon>Mollusca</taxon>
        <taxon>Gastropoda</taxon>
        <taxon>Heterobranchia</taxon>
        <taxon>Euthyneura</taxon>
        <taxon>Panpulmonata</taxon>
        <taxon>Sacoglossa</taxon>
        <taxon>Placobranchoidea</taxon>
        <taxon>Plakobranchidae</taxon>
        <taxon>Plakobranchus</taxon>
    </lineage>
</organism>
<reference evidence="1 2" key="1">
    <citation type="journal article" date="2021" name="Elife">
        <title>Chloroplast acquisition without the gene transfer in kleptoplastic sea slugs, Plakobranchus ocellatus.</title>
        <authorList>
            <person name="Maeda T."/>
            <person name="Takahashi S."/>
            <person name="Yoshida T."/>
            <person name="Shimamura S."/>
            <person name="Takaki Y."/>
            <person name="Nagai Y."/>
            <person name="Toyoda A."/>
            <person name="Suzuki Y."/>
            <person name="Arimoto A."/>
            <person name="Ishii H."/>
            <person name="Satoh N."/>
            <person name="Nishiyama T."/>
            <person name="Hasebe M."/>
            <person name="Maruyama T."/>
            <person name="Minagawa J."/>
            <person name="Obokata J."/>
            <person name="Shigenobu S."/>
        </authorList>
    </citation>
    <scope>NUCLEOTIDE SEQUENCE [LARGE SCALE GENOMIC DNA]</scope>
</reference>
<dbReference type="Proteomes" id="UP000735302">
    <property type="component" value="Unassembled WGS sequence"/>
</dbReference>
<evidence type="ECO:0000313" key="1">
    <source>
        <dbReference type="EMBL" id="GFN93889.1"/>
    </source>
</evidence>
<protein>
    <submittedName>
        <fullName evidence="1">Uncharacterized protein</fullName>
    </submittedName>
</protein>
<gene>
    <name evidence="1" type="ORF">PoB_002039500</name>
</gene>
<keyword evidence="2" id="KW-1185">Reference proteome</keyword>
<sequence length="145" mass="17190">MLPVLKEKNFILLYKSLVRSHLDSASSIWSPMNMQLVEQIEGVQRRATKQISGMKDLVYVERLRKLKLLLLSYRKIRGDMIEIYKIVTGIYDKNTCGFLKSWKDVAPRIGTRGHPFKLYSQQARWSLRKKLVRFENDEYVEQFAY</sequence>
<evidence type="ECO:0000313" key="2">
    <source>
        <dbReference type="Proteomes" id="UP000735302"/>
    </source>
</evidence>
<dbReference type="AlphaFoldDB" id="A0AAV3ZE50"/>
<comment type="caution">
    <text evidence="1">The sequence shown here is derived from an EMBL/GenBank/DDBJ whole genome shotgun (WGS) entry which is preliminary data.</text>
</comment>
<dbReference type="EMBL" id="BLXT01002372">
    <property type="protein sequence ID" value="GFN93889.1"/>
    <property type="molecule type" value="Genomic_DNA"/>
</dbReference>
<name>A0AAV3ZE50_9GAST</name>